<name>A0A8T2SBX9_CERRI</name>
<dbReference type="Proteomes" id="UP000825935">
    <property type="component" value="Chromosome 21"/>
</dbReference>
<evidence type="ECO:0000313" key="2">
    <source>
        <dbReference type="EMBL" id="KAH7315476.1"/>
    </source>
</evidence>
<feature type="region of interest" description="Disordered" evidence="1">
    <location>
        <begin position="1"/>
        <end position="43"/>
    </location>
</feature>
<comment type="caution">
    <text evidence="2">The sequence shown here is derived from an EMBL/GenBank/DDBJ whole genome shotgun (WGS) entry which is preliminary data.</text>
</comment>
<proteinExistence type="predicted"/>
<feature type="region of interest" description="Disordered" evidence="1">
    <location>
        <begin position="72"/>
        <end position="96"/>
    </location>
</feature>
<sequence>MIEKFIGNPGRDGTERRVGSGEVSMAMQEEGSESRKQHRRSRSVEFCVTPALAVNFDEAAWPHDFSEAEANGELSGMRAKGKQSGSRSGSNKRRAVSWDVTNERLENQLGLKKRLASYRLLHLEAQIKNSLKKSCRWVKGKYDVLLFSFK</sequence>
<keyword evidence="3" id="KW-1185">Reference proteome</keyword>
<dbReference type="Pfam" id="PF12023">
    <property type="entry name" value="DUF3511"/>
    <property type="match status" value="1"/>
</dbReference>
<reference evidence="2" key="1">
    <citation type="submission" date="2021-08" db="EMBL/GenBank/DDBJ databases">
        <title>WGS assembly of Ceratopteris richardii.</title>
        <authorList>
            <person name="Marchant D.B."/>
            <person name="Chen G."/>
            <person name="Jenkins J."/>
            <person name="Shu S."/>
            <person name="Leebens-Mack J."/>
            <person name="Grimwood J."/>
            <person name="Schmutz J."/>
            <person name="Soltis P."/>
            <person name="Soltis D."/>
            <person name="Chen Z.-H."/>
        </authorList>
    </citation>
    <scope>NUCLEOTIDE SEQUENCE</scope>
    <source>
        <strain evidence="2">Whitten #5841</strain>
        <tissue evidence="2">Leaf</tissue>
    </source>
</reference>
<accession>A0A8T2SBX9</accession>
<dbReference type="AlphaFoldDB" id="A0A8T2SBX9"/>
<organism evidence="2 3">
    <name type="scientific">Ceratopteris richardii</name>
    <name type="common">Triangle waterfern</name>
    <dbReference type="NCBI Taxonomy" id="49495"/>
    <lineage>
        <taxon>Eukaryota</taxon>
        <taxon>Viridiplantae</taxon>
        <taxon>Streptophyta</taxon>
        <taxon>Embryophyta</taxon>
        <taxon>Tracheophyta</taxon>
        <taxon>Polypodiopsida</taxon>
        <taxon>Polypodiidae</taxon>
        <taxon>Polypodiales</taxon>
        <taxon>Pteridineae</taxon>
        <taxon>Pteridaceae</taxon>
        <taxon>Parkerioideae</taxon>
        <taxon>Ceratopteris</taxon>
    </lineage>
</organism>
<evidence type="ECO:0000256" key="1">
    <source>
        <dbReference type="SAM" id="MobiDB-lite"/>
    </source>
</evidence>
<dbReference type="EMBL" id="CM035426">
    <property type="protein sequence ID" value="KAH7315476.1"/>
    <property type="molecule type" value="Genomic_DNA"/>
</dbReference>
<dbReference type="InterPro" id="IPR021899">
    <property type="entry name" value="DUF3511"/>
</dbReference>
<evidence type="ECO:0000313" key="3">
    <source>
        <dbReference type="Proteomes" id="UP000825935"/>
    </source>
</evidence>
<gene>
    <name evidence="2" type="ORF">KP509_21G051200</name>
</gene>
<protein>
    <submittedName>
        <fullName evidence="2">Uncharacterized protein</fullName>
    </submittedName>
</protein>